<evidence type="ECO:0000313" key="3">
    <source>
        <dbReference type="Proteomes" id="UP001174136"/>
    </source>
</evidence>
<organism evidence="2 3">
    <name type="scientific">Merluccius polli</name>
    <name type="common">Benguela hake</name>
    <name type="synonym">Merluccius cadenati</name>
    <dbReference type="NCBI Taxonomy" id="89951"/>
    <lineage>
        <taxon>Eukaryota</taxon>
        <taxon>Metazoa</taxon>
        <taxon>Chordata</taxon>
        <taxon>Craniata</taxon>
        <taxon>Vertebrata</taxon>
        <taxon>Euteleostomi</taxon>
        <taxon>Actinopterygii</taxon>
        <taxon>Neopterygii</taxon>
        <taxon>Teleostei</taxon>
        <taxon>Neoteleostei</taxon>
        <taxon>Acanthomorphata</taxon>
        <taxon>Zeiogadaria</taxon>
        <taxon>Gadariae</taxon>
        <taxon>Gadiformes</taxon>
        <taxon>Gadoidei</taxon>
        <taxon>Merlucciidae</taxon>
        <taxon>Merluccius</taxon>
    </lineage>
</organism>
<comment type="caution">
    <text evidence="2">The sequence shown here is derived from an EMBL/GenBank/DDBJ whole genome shotgun (WGS) entry which is preliminary data.</text>
</comment>
<dbReference type="GO" id="GO:0030212">
    <property type="term" value="P:hyaluronan metabolic process"/>
    <property type="evidence" value="ECO:0007669"/>
    <property type="project" value="InterPro"/>
</dbReference>
<sequence length="270" mass="30166">MIELPEREDALCFDINDSPGTILNLVRDPASGFLVNGEIVAKKQNKAAASGQVNTYFGRLGVVHQTLGVRLEVTTEDISLSQDGQRVKLLWSDKASLKGPSVNLTLTKNTCLTLTLRDCIRFRVVRHTKVWRNRHDQQDYLGFYTLESHRLSQEVHGLLGQFYHGVGFEVGPLRPGEVPDKPDATMFVKGHQLNVTSPGRPWFTVHDSYGALLGTTLKRFLKTAQSWHRDFRKDVKNGENVPCWFVHSNGTGLIDGSASDYTVSGLFKTV</sequence>
<dbReference type="PANTHER" id="PTHR10338:SF115">
    <property type="entry name" value="INTER-ALPHA-TRYPSIN INHIBITOR HEAVY CHAIN H3"/>
    <property type="match status" value="1"/>
</dbReference>
<feature type="domain" description="Inter-alpha-trypsin inhibitor heavy chain C-terminal" evidence="1">
    <location>
        <begin position="31"/>
        <end position="197"/>
    </location>
</feature>
<name>A0AA47NYE5_MERPO</name>
<dbReference type="Proteomes" id="UP001174136">
    <property type="component" value="Unassembled WGS sequence"/>
</dbReference>
<accession>A0AA47NYE5</accession>
<protein>
    <submittedName>
        <fullName evidence="2">Inter-alpha-trypsin inhibitor heavy chain H3</fullName>
    </submittedName>
</protein>
<dbReference type="Pfam" id="PF06668">
    <property type="entry name" value="ITI_HC_C"/>
    <property type="match status" value="1"/>
</dbReference>
<dbReference type="GO" id="GO:0004867">
    <property type="term" value="F:serine-type endopeptidase inhibitor activity"/>
    <property type="evidence" value="ECO:0007669"/>
    <property type="project" value="InterPro"/>
</dbReference>
<gene>
    <name evidence="2" type="primary">ITIH3_1</name>
    <name evidence="2" type="ORF">N1851_022526</name>
</gene>
<dbReference type="InterPro" id="IPR050934">
    <property type="entry name" value="ITIH"/>
</dbReference>
<dbReference type="AlphaFoldDB" id="A0AA47NYE5"/>
<proteinExistence type="predicted"/>
<dbReference type="InterPro" id="IPR010600">
    <property type="entry name" value="ITI_HC_C"/>
</dbReference>
<evidence type="ECO:0000313" key="2">
    <source>
        <dbReference type="EMBL" id="KAK0140497.1"/>
    </source>
</evidence>
<evidence type="ECO:0000259" key="1">
    <source>
        <dbReference type="Pfam" id="PF06668"/>
    </source>
</evidence>
<reference evidence="2" key="1">
    <citation type="journal article" date="2023" name="Front. Mar. Sci.">
        <title>A new Merluccius polli reference genome to investigate the effects of global change in West African waters.</title>
        <authorList>
            <person name="Mateo J.L."/>
            <person name="Blanco-Fernandez C."/>
            <person name="Garcia-Vazquez E."/>
            <person name="Machado-Schiaffino G."/>
        </authorList>
    </citation>
    <scope>NUCLEOTIDE SEQUENCE</scope>
    <source>
        <strain evidence="2">C29</strain>
        <tissue evidence="2">Fin</tissue>
    </source>
</reference>
<dbReference type="PANTHER" id="PTHR10338">
    <property type="entry name" value="INTER-ALPHA-TRYPSIN INHIBITOR HEAVY CHAIN FAMILY MEMBER"/>
    <property type="match status" value="1"/>
</dbReference>
<dbReference type="EMBL" id="JAOPHQ010004086">
    <property type="protein sequence ID" value="KAK0140497.1"/>
    <property type="molecule type" value="Genomic_DNA"/>
</dbReference>
<keyword evidence="3" id="KW-1185">Reference proteome</keyword>